<feature type="transmembrane region" description="Helical" evidence="7">
    <location>
        <begin position="230"/>
        <end position="252"/>
    </location>
</feature>
<feature type="transmembrane region" description="Helical" evidence="7">
    <location>
        <begin position="16"/>
        <end position="41"/>
    </location>
</feature>
<reference evidence="9" key="1">
    <citation type="submission" date="2020-02" db="EMBL/GenBank/DDBJ databases">
        <authorList>
            <person name="Meier V. D."/>
        </authorList>
    </citation>
    <scope>NUCLEOTIDE SEQUENCE</scope>
    <source>
        <strain evidence="9">AVDCRST_MAG43</strain>
    </source>
</reference>
<feature type="transmembrane region" description="Helical" evidence="7">
    <location>
        <begin position="94"/>
        <end position="120"/>
    </location>
</feature>
<dbReference type="InterPro" id="IPR020846">
    <property type="entry name" value="MFS_dom"/>
</dbReference>
<feature type="transmembrane region" description="Helical" evidence="7">
    <location>
        <begin position="321"/>
        <end position="343"/>
    </location>
</feature>
<keyword evidence="5 7" id="KW-1133">Transmembrane helix</keyword>
<dbReference type="PROSITE" id="PS50850">
    <property type="entry name" value="MFS"/>
    <property type="match status" value="1"/>
</dbReference>
<proteinExistence type="predicted"/>
<protein>
    <recommendedName>
        <fullName evidence="8">Major facilitator superfamily (MFS) profile domain-containing protein</fullName>
    </recommendedName>
</protein>
<evidence type="ECO:0000256" key="4">
    <source>
        <dbReference type="ARBA" id="ARBA00022692"/>
    </source>
</evidence>
<organism evidence="9">
    <name type="scientific">uncultured Thermomicrobiales bacterium</name>
    <dbReference type="NCBI Taxonomy" id="1645740"/>
    <lineage>
        <taxon>Bacteria</taxon>
        <taxon>Pseudomonadati</taxon>
        <taxon>Thermomicrobiota</taxon>
        <taxon>Thermomicrobia</taxon>
        <taxon>Thermomicrobiales</taxon>
        <taxon>environmental samples</taxon>
    </lineage>
</organism>
<sequence>MSDAIPPTDKKDRGPLLALLTANVISQIGNTMAMLAIPWFVLTTTGSASSTAITVAVGTLPVVISGVFGGAIVDRLGYKPSSIVSDLASGTTMILIPILHGTIGISLGQLLVLVFLGALLDAPGSSARRSLYPELAGRAGITLERANAGYSMSNRLASMLAAPAGGIIIAVLGAPNLLYLDAATFFVSAGIVATRVPSAIDVPSEQTSGGIRRYLRDVREGFLFLHRDRILSWLVISFAAGSLLAEPVYGVILPVYTQERYGDAVNLGLIFGALAIGSLIGNVIYATLSHRITRRRMFLGGFLVRGLAFTVLVFVPPWWVIALAIFVGAIALEPINPLSMTMMQERVPPGMRGRAFSAGAAVQACALPIGLVVYGSLLDGIGTSATLALFVVVNLAFPAWLCVVPALRSLDDQPA</sequence>
<dbReference type="GO" id="GO:0022857">
    <property type="term" value="F:transmembrane transporter activity"/>
    <property type="evidence" value="ECO:0007669"/>
    <property type="project" value="InterPro"/>
</dbReference>
<keyword evidence="2" id="KW-0813">Transport</keyword>
<dbReference type="EMBL" id="CADCWI010000095">
    <property type="protein sequence ID" value="CAA9561765.1"/>
    <property type="molecule type" value="Genomic_DNA"/>
</dbReference>
<evidence type="ECO:0000256" key="1">
    <source>
        <dbReference type="ARBA" id="ARBA00004651"/>
    </source>
</evidence>
<evidence type="ECO:0000256" key="3">
    <source>
        <dbReference type="ARBA" id="ARBA00022475"/>
    </source>
</evidence>
<evidence type="ECO:0000313" key="9">
    <source>
        <dbReference type="EMBL" id="CAA9561765.1"/>
    </source>
</evidence>
<evidence type="ECO:0000256" key="2">
    <source>
        <dbReference type="ARBA" id="ARBA00022448"/>
    </source>
</evidence>
<name>A0A6J4UYB3_9BACT</name>
<dbReference type="CDD" id="cd06173">
    <property type="entry name" value="MFS_MefA_like"/>
    <property type="match status" value="1"/>
</dbReference>
<dbReference type="SUPFAM" id="SSF103473">
    <property type="entry name" value="MFS general substrate transporter"/>
    <property type="match status" value="1"/>
</dbReference>
<dbReference type="AlphaFoldDB" id="A0A6J4UYB3"/>
<evidence type="ECO:0000256" key="5">
    <source>
        <dbReference type="ARBA" id="ARBA00022989"/>
    </source>
</evidence>
<evidence type="ECO:0000256" key="6">
    <source>
        <dbReference type="ARBA" id="ARBA00023136"/>
    </source>
</evidence>
<dbReference type="InterPro" id="IPR036259">
    <property type="entry name" value="MFS_trans_sf"/>
</dbReference>
<comment type="subcellular location">
    <subcellularLocation>
        <location evidence="1">Cell membrane</location>
        <topology evidence="1">Multi-pass membrane protein</topology>
    </subcellularLocation>
</comment>
<feature type="transmembrane region" description="Helical" evidence="7">
    <location>
        <begin position="53"/>
        <end position="73"/>
    </location>
</feature>
<feature type="transmembrane region" description="Helical" evidence="7">
    <location>
        <begin position="160"/>
        <end position="180"/>
    </location>
</feature>
<feature type="domain" description="Major facilitator superfamily (MFS) profile" evidence="8">
    <location>
        <begin position="230"/>
        <end position="415"/>
    </location>
</feature>
<feature type="transmembrane region" description="Helical" evidence="7">
    <location>
        <begin position="387"/>
        <end position="407"/>
    </location>
</feature>
<dbReference type="PANTHER" id="PTHR23513">
    <property type="entry name" value="INTEGRAL MEMBRANE EFFLUX PROTEIN-RELATED"/>
    <property type="match status" value="1"/>
</dbReference>
<dbReference type="Pfam" id="PF05977">
    <property type="entry name" value="MFS_3"/>
    <property type="match status" value="1"/>
</dbReference>
<evidence type="ECO:0000259" key="8">
    <source>
        <dbReference type="PROSITE" id="PS50850"/>
    </source>
</evidence>
<dbReference type="PANTHER" id="PTHR23513:SF6">
    <property type="entry name" value="MAJOR FACILITATOR SUPERFAMILY ASSOCIATED DOMAIN-CONTAINING PROTEIN"/>
    <property type="match status" value="1"/>
</dbReference>
<dbReference type="GO" id="GO:0005886">
    <property type="term" value="C:plasma membrane"/>
    <property type="evidence" value="ECO:0007669"/>
    <property type="project" value="UniProtKB-SubCell"/>
</dbReference>
<accession>A0A6J4UYB3</accession>
<keyword evidence="3" id="KW-1003">Cell membrane</keyword>
<dbReference type="Gene3D" id="1.20.1250.20">
    <property type="entry name" value="MFS general substrate transporter like domains"/>
    <property type="match status" value="1"/>
</dbReference>
<evidence type="ECO:0000256" key="7">
    <source>
        <dbReference type="SAM" id="Phobius"/>
    </source>
</evidence>
<keyword evidence="4 7" id="KW-0812">Transmembrane</keyword>
<gene>
    <name evidence="9" type="ORF">AVDCRST_MAG43-1837</name>
</gene>
<keyword evidence="6 7" id="KW-0472">Membrane</keyword>
<feature type="transmembrane region" description="Helical" evidence="7">
    <location>
        <begin position="355"/>
        <end position="375"/>
    </location>
</feature>
<dbReference type="InterPro" id="IPR010290">
    <property type="entry name" value="TM_effector"/>
</dbReference>
<feature type="transmembrane region" description="Helical" evidence="7">
    <location>
        <begin position="264"/>
        <end position="285"/>
    </location>
</feature>